<dbReference type="AlphaFoldDB" id="A0A7I7T0E8"/>
<keyword evidence="2" id="KW-0812">Transmembrane</keyword>
<gene>
    <name evidence="3" type="ORF">MSAR_46720</name>
</gene>
<organism evidence="3 4">
    <name type="scientific">Mycolicibacterium sarraceniae</name>
    <dbReference type="NCBI Taxonomy" id="1534348"/>
    <lineage>
        <taxon>Bacteria</taxon>
        <taxon>Bacillati</taxon>
        <taxon>Actinomycetota</taxon>
        <taxon>Actinomycetes</taxon>
        <taxon>Mycobacteriales</taxon>
        <taxon>Mycobacteriaceae</taxon>
        <taxon>Mycolicibacterium</taxon>
    </lineage>
</organism>
<evidence type="ECO:0000256" key="1">
    <source>
        <dbReference type="SAM" id="MobiDB-lite"/>
    </source>
</evidence>
<accession>A0A7I7T0E8</accession>
<evidence type="ECO:0000256" key="2">
    <source>
        <dbReference type="SAM" id="Phobius"/>
    </source>
</evidence>
<name>A0A7I7T0E8_9MYCO</name>
<keyword evidence="2" id="KW-1133">Transmembrane helix</keyword>
<feature type="region of interest" description="Disordered" evidence="1">
    <location>
        <begin position="228"/>
        <end position="254"/>
    </location>
</feature>
<proteinExistence type="predicted"/>
<evidence type="ECO:0000313" key="4">
    <source>
        <dbReference type="Proteomes" id="UP000466445"/>
    </source>
</evidence>
<keyword evidence="2" id="KW-0472">Membrane</keyword>
<reference evidence="3 4" key="1">
    <citation type="journal article" date="2019" name="Emerg. Microbes Infect.">
        <title>Comprehensive subspecies identification of 175 nontuberculous mycobacteria species based on 7547 genomic profiles.</title>
        <authorList>
            <person name="Matsumoto Y."/>
            <person name="Kinjo T."/>
            <person name="Motooka D."/>
            <person name="Nabeya D."/>
            <person name="Jung N."/>
            <person name="Uechi K."/>
            <person name="Horii T."/>
            <person name="Iida T."/>
            <person name="Fujita J."/>
            <person name="Nakamura S."/>
        </authorList>
    </citation>
    <scope>NUCLEOTIDE SEQUENCE [LARGE SCALE GENOMIC DNA]</scope>
    <source>
        <strain evidence="3 4">JCM 30395</strain>
    </source>
</reference>
<dbReference type="EMBL" id="AP022595">
    <property type="protein sequence ID" value="BBY61536.1"/>
    <property type="molecule type" value="Genomic_DNA"/>
</dbReference>
<sequence length="254" mass="27464">MKLLPTPDVTLTDAEVEDALRHAVAVINPLLYVLWRTDPFDLKRRTPPNAVSWALNAADFPGTLAWDDLSTDDKISWWVWRVGALNTIVVAFPGVLGVLARRLPIQDLLGFASQAIVLCAVARELGVTDYRRQVRLLAWVLCGRDLSVVVHDGHPPVSIPLTPLGIAKALWNLAGVLDAIGDELAKRPHPRAPFRYVAMLPAVGVVAAYLGECGALSRAAKAGQQWIETQKPPQGGGPARAGDGNRTRVASLED</sequence>
<feature type="transmembrane region" description="Helical" evidence="2">
    <location>
        <begin position="78"/>
        <end position="99"/>
    </location>
</feature>
<dbReference type="KEGG" id="msar:MSAR_46720"/>
<protein>
    <submittedName>
        <fullName evidence="3">Uncharacterized protein</fullName>
    </submittedName>
</protein>
<keyword evidence="4" id="KW-1185">Reference proteome</keyword>
<dbReference type="Proteomes" id="UP000466445">
    <property type="component" value="Chromosome"/>
</dbReference>
<evidence type="ECO:0000313" key="3">
    <source>
        <dbReference type="EMBL" id="BBY61536.1"/>
    </source>
</evidence>